<evidence type="ECO:0008006" key="3">
    <source>
        <dbReference type="Google" id="ProtNLM"/>
    </source>
</evidence>
<reference evidence="1 2" key="1">
    <citation type="journal article" date="2019" name="Sci. Rep.">
        <title>A multi-omics analysis of the grapevine pathogen Lasiodiplodia theobromae reveals that temperature affects the expression of virulence- and pathogenicity-related genes.</title>
        <authorList>
            <person name="Felix C."/>
            <person name="Meneses R."/>
            <person name="Goncalves M.F.M."/>
            <person name="Tilleman L."/>
            <person name="Duarte A.S."/>
            <person name="Jorrin-Novo J.V."/>
            <person name="Van de Peer Y."/>
            <person name="Deforce D."/>
            <person name="Van Nieuwerburgh F."/>
            <person name="Esteves A.C."/>
            <person name="Alves A."/>
        </authorList>
    </citation>
    <scope>NUCLEOTIDE SEQUENCE [LARGE SCALE GENOMIC DNA]</scope>
    <source>
        <strain evidence="1 2">LA-SOL3</strain>
    </source>
</reference>
<proteinExistence type="predicted"/>
<accession>A0A5N5DSG2</accession>
<evidence type="ECO:0000313" key="1">
    <source>
        <dbReference type="EMBL" id="KAB2580311.1"/>
    </source>
</evidence>
<dbReference type="Proteomes" id="UP000325902">
    <property type="component" value="Unassembled WGS sequence"/>
</dbReference>
<dbReference type="AlphaFoldDB" id="A0A5N5DSG2"/>
<gene>
    <name evidence="1" type="ORF">DBV05_g1236</name>
</gene>
<organism evidence="1 2">
    <name type="scientific">Lasiodiplodia theobromae</name>
    <dbReference type="NCBI Taxonomy" id="45133"/>
    <lineage>
        <taxon>Eukaryota</taxon>
        <taxon>Fungi</taxon>
        <taxon>Dikarya</taxon>
        <taxon>Ascomycota</taxon>
        <taxon>Pezizomycotina</taxon>
        <taxon>Dothideomycetes</taxon>
        <taxon>Dothideomycetes incertae sedis</taxon>
        <taxon>Botryosphaeriales</taxon>
        <taxon>Botryosphaeriaceae</taxon>
        <taxon>Lasiodiplodia</taxon>
    </lineage>
</organism>
<keyword evidence="2" id="KW-1185">Reference proteome</keyword>
<comment type="caution">
    <text evidence="1">The sequence shown here is derived from an EMBL/GenBank/DDBJ whole genome shotgun (WGS) entry which is preliminary data.</text>
</comment>
<name>A0A5N5DSG2_9PEZI</name>
<dbReference type="EMBL" id="VCHE01000004">
    <property type="protein sequence ID" value="KAB2580311.1"/>
    <property type="molecule type" value="Genomic_DNA"/>
</dbReference>
<evidence type="ECO:0000313" key="2">
    <source>
        <dbReference type="Proteomes" id="UP000325902"/>
    </source>
</evidence>
<dbReference type="OrthoDB" id="5431013at2759"/>
<protein>
    <recommendedName>
        <fullName evidence="3">Fungal N-terminal domain-containing protein</fullName>
    </recommendedName>
</protein>
<sequence length="174" mass="19554">MAEALAFVGGASALITISKDFLHAGKKLRYYGRTLKHAKEEIKAVEVDTMTCGNILVLFNNALEEDSSPMAAKVRNLEIDRNLQKRSSSLLQKIQMILEKRLRPMSKKHNPGALQRRAAQCVWLFQKSEINETLNELERVKASVQMCMGLVIYAALKNKASQMAVIPPELDDRL</sequence>